<sequence>MSVFIIGKKMGVKKDRWDNLQNYSTAFCAQINRHKLKNSRASFNYFSSLFVHTFD</sequence>
<dbReference type="AlphaFoldDB" id="D3AEL7"/>
<dbReference type="HOGENOM" id="CLU_3026134_0_0_9"/>
<dbReference type="Proteomes" id="UP000004968">
    <property type="component" value="Unassembled WGS sequence"/>
</dbReference>
<reference evidence="1 2" key="1">
    <citation type="submission" date="2010-01" db="EMBL/GenBank/DDBJ databases">
        <authorList>
            <person name="Weinstock G."/>
            <person name="Sodergren E."/>
            <person name="Clifton S."/>
            <person name="Fulton L."/>
            <person name="Fulton B."/>
            <person name="Courtney L."/>
            <person name="Fronick C."/>
            <person name="Harrison M."/>
            <person name="Strong C."/>
            <person name="Farmer C."/>
            <person name="Delahaunty K."/>
            <person name="Markovic C."/>
            <person name="Hall O."/>
            <person name="Minx P."/>
            <person name="Tomlinson C."/>
            <person name="Mitreva M."/>
            <person name="Nelson J."/>
            <person name="Hou S."/>
            <person name="Wollam A."/>
            <person name="Pepin K.H."/>
            <person name="Johnson M."/>
            <person name="Bhonagiri V."/>
            <person name="Nash W.E."/>
            <person name="Warren W."/>
            <person name="Chinwalla A."/>
            <person name="Mardis E.R."/>
            <person name="Wilson R.K."/>
        </authorList>
    </citation>
    <scope>NUCLEOTIDE SEQUENCE [LARGE SCALE GENOMIC DNA]</scope>
    <source>
        <strain evidence="1 2">DSM 13479</strain>
    </source>
</reference>
<organism evidence="1 2">
    <name type="scientific">Hungatella hathewayi DSM 13479</name>
    <dbReference type="NCBI Taxonomy" id="566550"/>
    <lineage>
        <taxon>Bacteria</taxon>
        <taxon>Bacillati</taxon>
        <taxon>Bacillota</taxon>
        <taxon>Clostridia</taxon>
        <taxon>Lachnospirales</taxon>
        <taxon>Lachnospiraceae</taxon>
        <taxon>Hungatella</taxon>
    </lineage>
</organism>
<evidence type="ECO:0000313" key="1">
    <source>
        <dbReference type="EMBL" id="EFC99727.1"/>
    </source>
</evidence>
<proteinExistence type="predicted"/>
<dbReference type="EMBL" id="ACIO01000153">
    <property type="protein sequence ID" value="EFC99727.1"/>
    <property type="molecule type" value="Genomic_DNA"/>
</dbReference>
<gene>
    <name evidence="1" type="ORF">CLOSTHATH_02051</name>
</gene>
<accession>D3AEL7</accession>
<name>D3AEL7_9FIRM</name>
<comment type="caution">
    <text evidence="1">The sequence shown here is derived from an EMBL/GenBank/DDBJ whole genome shotgun (WGS) entry which is preliminary data.</text>
</comment>
<protein>
    <submittedName>
        <fullName evidence="1">Uncharacterized protein</fullName>
    </submittedName>
</protein>
<evidence type="ECO:0000313" key="2">
    <source>
        <dbReference type="Proteomes" id="UP000004968"/>
    </source>
</evidence>